<dbReference type="Pfam" id="PF19040">
    <property type="entry name" value="SGNH"/>
    <property type="match status" value="1"/>
</dbReference>
<feature type="domain" description="SGNH" evidence="2">
    <location>
        <begin position="135"/>
        <end position="362"/>
    </location>
</feature>
<protein>
    <recommendedName>
        <fullName evidence="2">SGNH domain-containing protein</fullName>
    </recommendedName>
</protein>
<reference evidence="3 4" key="1">
    <citation type="submission" date="2022-06" db="EMBL/GenBank/DDBJ databases">
        <title>Paraconexibacter antarcticus.</title>
        <authorList>
            <person name="Kim C.S."/>
        </authorList>
    </citation>
    <scope>NUCLEOTIDE SEQUENCE [LARGE SCALE GENOMIC DNA]</scope>
    <source>
        <strain evidence="3 4">02-257</strain>
    </source>
</reference>
<dbReference type="InterPro" id="IPR043968">
    <property type="entry name" value="SGNH"/>
</dbReference>
<gene>
    <name evidence="3" type="ORF">NBH00_16140</name>
</gene>
<feature type="region of interest" description="Disordered" evidence="1">
    <location>
        <begin position="30"/>
        <end position="76"/>
    </location>
</feature>
<dbReference type="Proteomes" id="UP001056035">
    <property type="component" value="Chromosome"/>
</dbReference>
<feature type="compositionally biased region" description="Pro residues" evidence="1">
    <location>
        <begin position="56"/>
        <end position="72"/>
    </location>
</feature>
<proteinExistence type="predicted"/>
<name>A0ABY5DLW8_9ACTN</name>
<dbReference type="EMBL" id="CP098502">
    <property type="protein sequence ID" value="UTI62886.1"/>
    <property type="molecule type" value="Genomic_DNA"/>
</dbReference>
<dbReference type="RefSeq" id="WP_254569621.1">
    <property type="nucleotide sequence ID" value="NZ_CP098502.1"/>
</dbReference>
<evidence type="ECO:0000313" key="4">
    <source>
        <dbReference type="Proteomes" id="UP001056035"/>
    </source>
</evidence>
<accession>A0ABY5DLW8</accession>
<evidence type="ECO:0000256" key="1">
    <source>
        <dbReference type="SAM" id="MobiDB-lite"/>
    </source>
</evidence>
<feature type="compositionally biased region" description="Low complexity" evidence="1">
    <location>
        <begin position="30"/>
        <end position="52"/>
    </location>
</feature>
<evidence type="ECO:0000259" key="2">
    <source>
        <dbReference type="Pfam" id="PF19040"/>
    </source>
</evidence>
<organism evidence="3 4">
    <name type="scientific">Paraconexibacter antarcticus</name>
    <dbReference type="NCBI Taxonomy" id="2949664"/>
    <lineage>
        <taxon>Bacteria</taxon>
        <taxon>Bacillati</taxon>
        <taxon>Actinomycetota</taxon>
        <taxon>Thermoleophilia</taxon>
        <taxon>Solirubrobacterales</taxon>
        <taxon>Paraconexibacteraceae</taxon>
        <taxon>Paraconexibacter</taxon>
    </lineage>
</organism>
<keyword evidence="4" id="KW-1185">Reference proteome</keyword>
<evidence type="ECO:0000313" key="3">
    <source>
        <dbReference type="EMBL" id="UTI62886.1"/>
    </source>
</evidence>
<sequence>MRVPSALRTVVFLVVVAAVTAALVARLAGSGDDGAAPAGPGSTIAVAPAAPRDPARPTPAPAQAPTPAPAPLLPDARTPLPAIVRSPCFGAASEDPRAPCRNLRLATTVFPTPATAKAAQRQEGCRRSYDDGLLRICLWGAVAAPGRRTVALVGDSHASHWRAALGDVVRTRGWRAVSISRAGCPLTLARPLFRRPGQAAQCEAWNRQVQRWIAAHRAISVVFTGAHRIRVVPAGGETAIAARRAGYVRAWHELLRSSGVRHVVVLRDTPRTTAAALTCVGTAVATHADAGAECALPRRVALPPDPASRAARSLRSPQIQVADLSRFFCGPAVCRPVIGGALVLRDVSHMTTTFSATLGPYLLRTVDRLATAWPAAAKHALEAAALAKARTATTRPVRAARARRSSR</sequence>